<dbReference type="NCBIfam" id="NF004393">
    <property type="entry name" value="PRK05751.1-4"/>
    <property type="match status" value="1"/>
</dbReference>
<accession>A0A090AHV2</accession>
<gene>
    <name evidence="5" type="primary">secB</name>
    <name evidence="6" type="ORF">THII_2597</name>
</gene>
<comment type="subunit">
    <text evidence="5">Homotetramer, a dimer of dimers. One homotetramer interacts with 1 SecA dimer.</text>
</comment>
<dbReference type="AlphaFoldDB" id="A0A090AHV2"/>
<comment type="similarity">
    <text evidence="1 5">Belongs to the SecB family.</text>
</comment>
<keyword evidence="4 5" id="KW-0811">Translocation</keyword>
<dbReference type="InterPro" id="IPR003708">
    <property type="entry name" value="SecB"/>
</dbReference>
<organism evidence="6 7">
    <name type="scientific">Thioploca ingrica</name>
    <dbReference type="NCBI Taxonomy" id="40754"/>
    <lineage>
        <taxon>Bacteria</taxon>
        <taxon>Pseudomonadati</taxon>
        <taxon>Pseudomonadota</taxon>
        <taxon>Gammaproteobacteria</taxon>
        <taxon>Thiotrichales</taxon>
        <taxon>Thiotrichaceae</taxon>
        <taxon>Thioploca</taxon>
    </lineage>
</organism>
<comment type="subcellular location">
    <subcellularLocation>
        <location evidence="5">Cytoplasm</location>
    </subcellularLocation>
</comment>
<dbReference type="Pfam" id="PF02556">
    <property type="entry name" value="SecB"/>
    <property type="match status" value="1"/>
</dbReference>
<dbReference type="PANTHER" id="PTHR36918">
    <property type="match status" value="1"/>
</dbReference>
<dbReference type="GO" id="GO:0051262">
    <property type="term" value="P:protein tetramerization"/>
    <property type="evidence" value="ECO:0007669"/>
    <property type="project" value="InterPro"/>
</dbReference>
<evidence type="ECO:0000256" key="3">
    <source>
        <dbReference type="ARBA" id="ARBA00022927"/>
    </source>
</evidence>
<evidence type="ECO:0000256" key="4">
    <source>
        <dbReference type="ARBA" id="ARBA00023010"/>
    </source>
</evidence>
<dbReference type="KEGG" id="tig:THII_2597"/>
<dbReference type="STRING" id="40754.THII_2597"/>
<protein>
    <recommendedName>
        <fullName evidence="5">Protein-export protein SecB</fullName>
    </recommendedName>
</protein>
<sequence>MEDKPNQAGTASQEQFGIQNIYLKDSSFETPHSPQIFREQWKPQLEVEIANEANQLEENLYEVVLKVTATVKVGEKTAFLVEVHQAGIFAIMGFTPEKLTYALHSFFPNILFPFARETVSNLVTKGGFQPLLLAPVNFDVLYAQRVNQLKQQQNKATVN</sequence>
<dbReference type="SUPFAM" id="SSF54611">
    <property type="entry name" value="SecB-like"/>
    <property type="match status" value="1"/>
</dbReference>
<comment type="function">
    <text evidence="5">One of the proteins required for the normal export of preproteins out of the cell cytoplasm. It is a molecular chaperone that binds to a subset of precursor proteins, maintaining them in a translocation-competent state. It also specifically binds to its receptor SecA.</text>
</comment>
<dbReference type="Proteomes" id="UP000031623">
    <property type="component" value="Chromosome"/>
</dbReference>
<name>A0A090AHV2_9GAMM</name>
<dbReference type="PANTHER" id="PTHR36918:SF1">
    <property type="entry name" value="PROTEIN-EXPORT PROTEIN SECB"/>
    <property type="match status" value="1"/>
</dbReference>
<evidence type="ECO:0000313" key="6">
    <source>
        <dbReference type="EMBL" id="BAP56894.1"/>
    </source>
</evidence>
<dbReference type="EMBL" id="AP014633">
    <property type="protein sequence ID" value="BAP56894.1"/>
    <property type="molecule type" value="Genomic_DNA"/>
</dbReference>
<evidence type="ECO:0000256" key="2">
    <source>
        <dbReference type="ARBA" id="ARBA00022448"/>
    </source>
</evidence>
<keyword evidence="2 5" id="KW-0813">Transport</keyword>
<dbReference type="HOGENOM" id="CLU_111574_1_0_6"/>
<keyword evidence="5" id="KW-0963">Cytoplasm</keyword>
<dbReference type="NCBIfam" id="TIGR00809">
    <property type="entry name" value="secB"/>
    <property type="match status" value="1"/>
</dbReference>
<keyword evidence="7" id="KW-1185">Reference proteome</keyword>
<dbReference type="GO" id="GO:0005737">
    <property type="term" value="C:cytoplasm"/>
    <property type="evidence" value="ECO:0007669"/>
    <property type="project" value="UniProtKB-SubCell"/>
</dbReference>
<evidence type="ECO:0000256" key="5">
    <source>
        <dbReference type="HAMAP-Rule" id="MF_00821"/>
    </source>
</evidence>
<dbReference type="InterPro" id="IPR035958">
    <property type="entry name" value="SecB-like_sf"/>
</dbReference>
<evidence type="ECO:0000313" key="7">
    <source>
        <dbReference type="Proteomes" id="UP000031623"/>
    </source>
</evidence>
<keyword evidence="3 5" id="KW-0653">Protein transport</keyword>
<dbReference type="GO" id="GO:0051082">
    <property type="term" value="F:unfolded protein binding"/>
    <property type="evidence" value="ECO:0007669"/>
    <property type="project" value="InterPro"/>
</dbReference>
<evidence type="ECO:0000256" key="1">
    <source>
        <dbReference type="ARBA" id="ARBA00009990"/>
    </source>
</evidence>
<reference evidence="6 7" key="1">
    <citation type="journal article" date="2014" name="ISME J.">
        <title>Ecophysiology of Thioploca ingrica as revealed by the complete genome sequence supplemented with proteomic evidence.</title>
        <authorList>
            <person name="Kojima H."/>
            <person name="Ogura Y."/>
            <person name="Yamamoto N."/>
            <person name="Togashi T."/>
            <person name="Mori H."/>
            <person name="Watanabe T."/>
            <person name="Nemoto F."/>
            <person name="Kurokawa K."/>
            <person name="Hayashi T."/>
            <person name="Fukui M."/>
        </authorList>
    </citation>
    <scope>NUCLEOTIDE SEQUENCE [LARGE SCALE GENOMIC DNA]</scope>
</reference>
<dbReference type="GO" id="GO:0006457">
    <property type="term" value="P:protein folding"/>
    <property type="evidence" value="ECO:0007669"/>
    <property type="project" value="UniProtKB-UniRule"/>
</dbReference>
<dbReference type="HAMAP" id="MF_00821">
    <property type="entry name" value="SecB"/>
    <property type="match status" value="1"/>
</dbReference>
<keyword evidence="5" id="KW-0143">Chaperone</keyword>
<dbReference type="Gene3D" id="3.10.420.10">
    <property type="entry name" value="SecB-like"/>
    <property type="match status" value="1"/>
</dbReference>
<proteinExistence type="inferred from homology"/>
<dbReference type="GO" id="GO:0015031">
    <property type="term" value="P:protein transport"/>
    <property type="evidence" value="ECO:0007669"/>
    <property type="project" value="UniProtKB-UniRule"/>
</dbReference>
<dbReference type="PRINTS" id="PR01594">
    <property type="entry name" value="SECBCHAPRONE"/>
</dbReference>